<reference evidence="3 4" key="1">
    <citation type="submission" date="2018-03" db="EMBL/GenBank/DDBJ databases">
        <title>Genomic Encyclopedia of Archaeal and Bacterial Type Strains, Phase II (KMG-II): from individual species to whole genera.</title>
        <authorList>
            <person name="Goeker M."/>
        </authorList>
    </citation>
    <scope>NUCLEOTIDE SEQUENCE [LARGE SCALE GENOMIC DNA]</scope>
    <source>
        <strain evidence="3 4">DSM 45348</strain>
    </source>
</reference>
<evidence type="ECO:0000256" key="1">
    <source>
        <dbReference type="ARBA" id="ARBA00007768"/>
    </source>
</evidence>
<dbReference type="EMBL" id="PVZG01000012">
    <property type="protein sequence ID" value="PRY25649.1"/>
    <property type="molecule type" value="Genomic_DNA"/>
</dbReference>
<dbReference type="GO" id="GO:0005507">
    <property type="term" value="F:copper ion binding"/>
    <property type="evidence" value="ECO:0007669"/>
    <property type="project" value="TreeGrafter"/>
</dbReference>
<evidence type="ECO:0000313" key="3">
    <source>
        <dbReference type="EMBL" id="PRY25649.1"/>
    </source>
</evidence>
<dbReference type="PANTHER" id="PTHR12598:SF0">
    <property type="entry name" value="COPPER HOMEOSTASIS PROTEIN CUTC HOMOLOG"/>
    <property type="match status" value="1"/>
</dbReference>
<dbReference type="SUPFAM" id="SSF110395">
    <property type="entry name" value="CutC-like"/>
    <property type="match status" value="1"/>
</dbReference>
<evidence type="ECO:0000256" key="2">
    <source>
        <dbReference type="ARBA" id="ARBA00019014"/>
    </source>
</evidence>
<protein>
    <recommendedName>
        <fullName evidence="2">Copper homeostasis protein cutC homolog</fullName>
    </recommendedName>
</protein>
<comment type="caution">
    <text evidence="3">The sequence shown here is derived from an EMBL/GenBank/DDBJ whole genome shotgun (WGS) entry which is preliminary data.</text>
</comment>
<evidence type="ECO:0000313" key="4">
    <source>
        <dbReference type="Proteomes" id="UP000239209"/>
    </source>
</evidence>
<proteinExistence type="inferred from homology"/>
<dbReference type="AlphaFoldDB" id="A0A2T0RWT3"/>
<name>A0A2T0RWT3_9ACTN</name>
<keyword evidence="4" id="KW-1185">Reference proteome</keyword>
<dbReference type="Proteomes" id="UP000239209">
    <property type="component" value="Unassembled WGS sequence"/>
</dbReference>
<dbReference type="Pfam" id="PF03932">
    <property type="entry name" value="CutC"/>
    <property type="match status" value="1"/>
</dbReference>
<gene>
    <name evidence="3" type="ORF">CLV70_11215</name>
</gene>
<organism evidence="3 4">
    <name type="scientific">Pseudosporangium ferrugineum</name>
    <dbReference type="NCBI Taxonomy" id="439699"/>
    <lineage>
        <taxon>Bacteria</taxon>
        <taxon>Bacillati</taxon>
        <taxon>Actinomycetota</taxon>
        <taxon>Actinomycetes</taxon>
        <taxon>Micromonosporales</taxon>
        <taxon>Micromonosporaceae</taxon>
        <taxon>Pseudosporangium</taxon>
    </lineage>
</organism>
<dbReference type="InterPro" id="IPR036822">
    <property type="entry name" value="CutC-like_dom_sf"/>
</dbReference>
<dbReference type="PANTHER" id="PTHR12598">
    <property type="entry name" value="COPPER HOMEOSTASIS PROTEIN CUTC"/>
    <property type="match status" value="1"/>
</dbReference>
<sequence>MPFSRVWDDAPVPISILEVIALTPADAVAAREGGADRVELVTDMRRQGLTPAIATYAAVREAGLPVRVMLRGQDGYALGDAEGLVRAAAALREAGADEFVLGFLDAAGAVDLAAVEAVLTVIEGCRWTFHRAIDHAADRAAAWAALSGLPGLDCVLTAGGPDGVGAGLATLVAEAGHRPRVLAGGGLRPGHVAPLLDAGVDAFHTGSAVRPGGRWDAPVDAALVRAWRALA</sequence>
<dbReference type="Gene3D" id="3.20.20.380">
    <property type="entry name" value="Copper homeostasis (CutC) domain"/>
    <property type="match status" value="1"/>
</dbReference>
<dbReference type="InterPro" id="IPR005627">
    <property type="entry name" value="CutC-like"/>
</dbReference>
<accession>A0A2T0RWT3</accession>
<dbReference type="OrthoDB" id="9815677at2"/>
<comment type="similarity">
    <text evidence="1">Belongs to the CutC family.</text>
</comment>